<evidence type="ECO:0000256" key="6">
    <source>
        <dbReference type="ARBA" id="ARBA00023004"/>
    </source>
</evidence>
<dbReference type="Pfam" id="PF00775">
    <property type="entry name" value="Dioxygenase_C"/>
    <property type="match status" value="1"/>
</dbReference>
<comment type="cofactor">
    <cofactor evidence="1">
        <name>Fe(3+)</name>
        <dbReference type="ChEBI" id="CHEBI:29034"/>
    </cofactor>
</comment>
<evidence type="ECO:0000259" key="8">
    <source>
        <dbReference type="Pfam" id="PF04444"/>
    </source>
</evidence>
<comment type="caution">
    <text evidence="9">The sequence shown here is derived from an EMBL/GenBank/DDBJ whole genome shotgun (WGS) entry which is preliminary data.</text>
</comment>
<evidence type="ECO:0000256" key="4">
    <source>
        <dbReference type="ARBA" id="ARBA00022964"/>
    </source>
</evidence>
<keyword evidence="3" id="KW-0479">Metal-binding</keyword>
<dbReference type="Pfam" id="PF04444">
    <property type="entry name" value="Dioxygenase_N"/>
    <property type="match status" value="1"/>
</dbReference>
<dbReference type="InterPro" id="IPR007535">
    <property type="entry name" value="Catechol_dOase_N"/>
</dbReference>
<dbReference type="GO" id="GO:0051213">
    <property type="term" value="F:dioxygenase activity"/>
    <property type="evidence" value="ECO:0007669"/>
    <property type="project" value="UniProtKB-KW"/>
</dbReference>
<evidence type="ECO:0000256" key="5">
    <source>
        <dbReference type="ARBA" id="ARBA00023002"/>
    </source>
</evidence>
<feature type="domain" description="Intradiol ring-cleavage dioxygenases" evidence="7">
    <location>
        <begin position="105"/>
        <end position="277"/>
    </location>
</feature>
<evidence type="ECO:0000256" key="3">
    <source>
        <dbReference type="ARBA" id="ARBA00022723"/>
    </source>
</evidence>
<dbReference type="InterPro" id="IPR000627">
    <property type="entry name" value="Intradiol_dOase_C"/>
</dbReference>
<name>A0ABW2BBC6_9RHOB</name>
<evidence type="ECO:0000259" key="7">
    <source>
        <dbReference type="Pfam" id="PF00775"/>
    </source>
</evidence>
<evidence type="ECO:0000256" key="1">
    <source>
        <dbReference type="ARBA" id="ARBA00001965"/>
    </source>
</evidence>
<dbReference type="PANTHER" id="PTHR33711:SF7">
    <property type="entry name" value="INTRADIOL RING-CLEAVAGE DIOXYGENASES DOMAIN-CONTAINING PROTEIN-RELATED"/>
    <property type="match status" value="1"/>
</dbReference>
<keyword evidence="5" id="KW-0560">Oxidoreductase</keyword>
<reference evidence="10" key="1">
    <citation type="journal article" date="2019" name="Int. J. Syst. Evol. Microbiol.">
        <title>The Global Catalogue of Microorganisms (GCM) 10K type strain sequencing project: providing services to taxonomists for standard genome sequencing and annotation.</title>
        <authorList>
            <consortium name="The Broad Institute Genomics Platform"/>
            <consortium name="The Broad Institute Genome Sequencing Center for Infectious Disease"/>
            <person name="Wu L."/>
            <person name="Ma J."/>
        </authorList>
    </citation>
    <scope>NUCLEOTIDE SEQUENCE [LARGE SCALE GENOMIC DNA]</scope>
    <source>
        <strain evidence="10">CCUG 66188</strain>
    </source>
</reference>
<comment type="similarity">
    <text evidence="2">Belongs to the intradiol ring-cleavage dioxygenase family.</text>
</comment>
<dbReference type="InterPro" id="IPR015889">
    <property type="entry name" value="Intradiol_dOase_core"/>
</dbReference>
<dbReference type="PANTHER" id="PTHR33711">
    <property type="entry name" value="DIOXYGENASE, PUTATIVE (AFU_ORTHOLOGUE AFUA_2G02910)-RELATED"/>
    <property type="match status" value="1"/>
</dbReference>
<dbReference type="SUPFAM" id="SSF49482">
    <property type="entry name" value="Aromatic compound dioxygenase"/>
    <property type="match status" value="1"/>
</dbReference>
<organism evidence="9 10">
    <name type="scientific">Sulfitobacter porphyrae</name>
    <dbReference type="NCBI Taxonomy" id="1246864"/>
    <lineage>
        <taxon>Bacteria</taxon>
        <taxon>Pseudomonadati</taxon>
        <taxon>Pseudomonadota</taxon>
        <taxon>Alphaproteobacteria</taxon>
        <taxon>Rhodobacterales</taxon>
        <taxon>Roseobacteraceae</taxon>
        <taxon>Sulfitobacter</taxon>
    </lineage>
</organism>
<protein>
    <submittedName>
        <fullName evidence="9">Dioxygenase</fullName>
    </submittedName>
</protein>
<dbReference type="EMBL" id="JBHSWG010000004">
    <property type="protein sequence ID" value="MFC6762521.1"/>
    <property type="molecule type" value="Genomic_DNA"/>
</dbReference>
<accession>A0ABW2BBC6</accession>
<proteinExistence type="inferred from homology"/>
<gene>
    <name evidence="9" type="ORF">ACFQFQ_27985</name>
</gene>
<feature type="domain" description="Catechol dioxygenase N-terminal" evidence="8">
    <location>
        <begin position="26"/>
        <end position="98"/>
    </location>
</feature>
<sequence>MMVAESISGRSYVAQDFAQRLKNAEDPRAAQAVRLVVDAICDIIAKLQPTRMELQQIIAFLTDVGEACHDTRHEWVLLFDVLGVTSQVEAQLAPKAEGLTPPTLTGPFYRPDVAFRKDGESISLDGRGVPLEVVAHVQNLDGCPIEGAVIEVWQANGDGIYENQDPDAQPEFNLRGRYRVPGSGRVSIRTVRPAGYRVPDDGPVGALMKLLDLGLDRPAHIHFRISAPGHRTLTTHIFDRTDPCIADDPLLAVRPELLAEFTETGDGGLRTEFRFVLASNRSQDIQS</sequence>
<evidence type="ECO:0000313" key="9">
    <source>
        <dbReference type="EMBL" id="MFC6762521.1"/>
    </source>
</evidence>
<dbReference type="Proteomes" id="UP001596353">
    <property type="component" value="Unassembled WGS sequence"/>
</dbReference>
<keyword evidence="6" id="KW-0408">Iron</keyword>
<dbReference type="InterPro" id="IPR050770">
    <property type="entry name" value="Intradiol_RC_Dioxygenase"/>
</dbReference>
<keyword evidence="4 9" id="KW-0223">Dioxygenase</keyword>
<evidence type="ECO:0000256" key="2">
    <source>
        <dbReference type="ARBA" id="ARBA00007825"/>
    </source>
</evidence>
<evidence type="ECO:0000313" key="10">
    <source>
        <dbReference type="Proteomes" id="UP001596353"/>
    </source>
</evidence>
<dbReference type="Gene3D" id="2.60.130.10">
    <property type="entry name" value="Aromatic compound dioxygenase"/>
    <property type="match status" value="1"/>
</dbReference>
<keyword evidence="10" id="KW-1185">Reference proteome</keyword>